<dbReference type="AlphaFoldDB" id="A0ABD5W487"/>
<feature type="transmembrane region" description="Helical" evidence="1">
    <location>
        <begin position="169"/>
        <end position="189"/>
    </location>
</feature>
<evidence type="ECO:0000313" key="3">
    <source>
        <dbReference type="Proteomes" id="UP001596445"/>
    </source>
</evidence>
<feature type="transmembrane region" description="Helical" evidence="1">
    <location>
        <begin position="95"/>
        <end position="113"/>
    </location>
</feature>
<proteinExistence type="predicted"/>
<gene>
    <name evidence="2" type="ORF">ACFQQG_04275</name>
</gene>
<comment type="caution">
    <text evidence="2">The sequence shown here is derived from an EMBL/GenBank/DDBJ whole genome shotgun (WGS) entry which is preliminary data.</text>
</comment>
<accession>A0ABD5W487</accession>
<keyword evidence="1" id="KW-0472">Membrane</keyword>
<keyword evidence="1" id="KW-0812">Transmembrane</keyword>
<organism evidence="2 3">
    <name type="scientific">Halovenus salina</name>
    <dbReference type="NCBI Taxonomy" id="1510225"/>
    <lineage>
        <taxon>Archaea</taxon>
        <taxon>Methanobacteriati</taxon>
        <taxon>Methanobacteriota</taxon>
        <taxon>Stenosarchaea group</taxon>
        <taxon>Halobacteria</taxon>
        <taxon>Halobacteriales</taxon>
        <taxon>Haloarculaceae</taxon>
        <taxon>Halovenus</taxon>
    </lineage>
</organism>
<protein>
    <submittedName>
        <fullName evidence="2">DUF63 family protein</fullName>
    </submittedName>
</protein>
<keyword evidence="3" id="KW-1185">Reference proteome</keyword>
<feature type="transmembrane region" description="Helical" evidence="1">
    <location>
        <begin position="326"/>
        <end position="343"/>
    </location>
</feature>
<dbReference type="PANTHER" id="PTHR40700:SF1">
    <property type="entry name" value="DUF63 DOMAIN-CONTAINING PROTEIN"/>
    <property type="match status" value="1"/>
</dbReference>
<dbReference type="Pfam" id="PF01889">
    <property type="entry name" value="DUF63"/>
    <property type="match status" value="1"/>
</dbReference>
<dbReference type="GeneID" id="76629407"/>
<feature type="transmembrane region" description="Helical" evidence="1">
    <location>
        <begin position="201"/>
        <end position="222"/>
    </location>
</feature>
<dbReference type="RefSeq" id="WP_267163295.1">
    <property type="nucleotide sequence ID" value="NZ_CP112972.1"/>
</dbReference>
<name>A0ABD5W487_9EURY</name>
<dbReference type="PANTHER" id="PTHR40700">
    <property type="entry name" value="HYPOTHETICAL MEMBRANE PROTEIN, CONSERVED, DUF63 FAMILY"/>
    <property type="match status" value="1"/>
</dbReference>
<evidence type="ECO:0000256" key="1">
    <source>
        <dbReference type="SAM" id="Phobius"/>
    </source>
</evidence>
<dbReference type="EMBL" id="JBHSZI010000001">
    <property type="protein sequence ID" value="MFC7057532.1"/>
    <property type="molecule type" value="Genomic_DNA"/>
</dbReference>
<feature type="transmembrane region" description="Helical" evidence="1">
    <location>
        <begin position="12"/>
        <end position="33"/>
    </location>
</feature>
<dbReference type="InterPro" id="IPR002749">
    <property type="entry name" value="DUF63"/>
</dbReference>
<feature type="transmembrane region" description="Helical" evidence="1">
    <location>
        <begin position="228"/>
        <end position="251"/>
    </location>
</feature>
<feature type="transmembrane region" description="Helical" evidence="1">
    <location>
        <begin position="355"/>
        <end position="372"/>
    </location>
</feature>
<dbReference type="Proteomes" id="UP001596445">
    <property type="component" value="Unassembled WGS sequence"/>
</dbReference>
<keyword evidence="1" id="KW-1133">Transmembrane helix</keyword>
<reference evidence="2 3" key="1">
    <citation type="journal article" date="2019" name="Int. J. Syst. Evol. Microbiol.">
        <title>The Global Catalogue of Microorganisms (GCM) 10K type strain sequencing project: providing services to taxonomists for standard genome sequencing and annotation.</title>
        <authorList>
            <consortium name="The Broad Institute Genomics Platform"/>
            <consortium name="The Broad Institute Genome Sequencing Center for Infectious Disease"/>
            <person name="Wu L."/>
            <person name="Ma J."/>
        </authorList>
    </citation>
    <scope>NUCLEOTIDE SEQUENCE [LARGE SCALE GENOMIC DNA]</scope>
    <source>
        <strain evidence="2 3">JCM 30072</strain>
    </source>
</reference>
<evidence type="ECO:0000313" key="2">
    <source>
        <dbReference type="EMBL" id="MFC7057532.1"/>
    </source>
</evidence>
<sequence length="382" mass="41331">MDLLDRYDVSPELAWVTAFVGAVVAVVGGALAFPQRVYDEVLWRYFIGPVRVDATEYDCLVYDKGSAEMLTSEATSCVADANQFVVTEGYTVTSTAGYIGILVFMLAGIYLLLDRFSLRPHRGFFYSLFPFMLFGGVLRTVEDSFIAAIDAGVTPGLEYPVSALLISPFIYFTVFAMALGSFLLGKFLHGRELTATWTRPIAGAGATVLTVSFVYLVALSVTTDYVSLYPGILAVTLGVATLCTVGVYYLADRVAPWVHEGTGRMGLVVIWAHAVDGAANVLANDWTQVWHGLDYGAKHPFNQFVMSTTNSLQGGTEILGTYVGEAWPFLLVKLAAPVLILALFDKQFMDESPRFAVMLLGAVVAVGLGPGTRDMVRVALGI</sequence>
<feature type="transmembrane region" description="Helical" evidence="1">
    <location>
        <begin position="125"/>
        <end position="149"/>
    </location>
</feature>